<name>A0ABD5PHJ0_9EURY</name>
<evidence type="ECO:0000256" key="1">
    <source>
        <dbReference type="ARBA" id="ARBA00023015"/>
    </source>
</evidence>
<dbReference type="InterPro" id="IPR007050">
    <property type="entry name" value="HTH_bacterioopsin"/>
</dbReference>
<keyword evidence="1" id="KW-0805">Transcription regulation</keyword>
<keyword evidence="5" id="KW-1185">Reference proteome</keyword>
<dbReference type="Proteomes" id="UP001595921">
    <property type="component" value="Unassembled WGS sequence"/>
</dbReference>
<reference evidence="4 5" key="1">
    <citation type="journal article" date="2019" name="Int. J. Syst. Evol. Microbiol.">
        <title>The Global Catalogue of Microorganisms (GCM) 10K type strain sequencing project: providing services to taxonomists for standard genome sequencing and annotation.</title>
        <authorList>
            <consortium name="The Broad Institute Genomics Platform"/>
            <consortium name="The Broad Institute Genome Sequencing Center for Infectious Disease"/>
            <person name="Wu L."/>
            <person name="Ma J."/>
        </authorList>
    </citation>
    <scope>NUCLEOTIDE SEQUENCE [LARGE SCALE GENOMIC DNA]</scope>
    <source>
        <strain evidence="4 5">CGMCC 1.12553</strain>
    </source>
</reference>
<evidence type="ECO:0000313" key="5">
    <source>
        <dbReference type="Proteomes" id="UP001595921"/>
    </source>
</evidence>
<protein>
    <submittedName>
        <fullName evidence="4">Helix-turn-helix domain-containing protein</fullName>
    </submittedName>
</protein>
<gene>
    <name evidence="4" type="ORF">ACFO0N_19880</name>
</gene>
<evidence type="ECO:0000313" key="4">
    <source>
        <dbReference type="EMBL" id="MFC4360213.1"/>
    </source>
</evidence>
<accession>A0ABD5PHJ0</accession>
<evidence type="ECO:0000256" key="2">
    <source>
        <dbReference type="ARBA" id="ARBA00023163"/>
    </source>
</evidence>
<dbReference type="Pfam" id="PF04967">
    <property type="entry name" value="HTH_10"/>
    <property type="match status" value="1"/>
</dbReference>
<proteinExistence type="predicted"/>
<organism evidence="4 5">
    <name type="scientific">Halobium salinum</name>
    <dbReference type="NCBI Taxonomy" id="1364940"/>
    <lineage>
        <taxon>Archaea</taxon>
        <taxon>Methanobacteriati</taxon>
        <taxon>Methanobacteriota</taxon>
        <taxon>Stenosarchaea group</taxon>
        <taxon>Halobacteria</taxon>
        <taxon>Halobacteriales</taxon>
        <taxon>Haloferacaceae</taxon>
        <taxon>Halobium</taxon>
    </lineage>
</organism>
<dbReference type="RefSeq" id="WP_390203111.1">
    <property type="nucleotide sequence ID" value="NZ_JAODIW010000007.1"/>
</dbReference>
<keyword evidence="2" id="KW-0804">Transcription</keyword>
<comment type="caution">
    <text evidence="4">The sequence shown here is derived from an EMBL/GenBank/DDBJ whole genome shotgun (WGS) entry which is preliminary data.</text>
</comment>
<dbReference type="EMBL" id="JBHSDS010000016">
    <property type="protein sequence ID" value="MFC4360213.1"/>
    <property type="molecule type" value="Genomic_DNA"/>
</dbReference>
<evidence type="ECO:0000259" key="3">
    <source>
        <dbReference type="Pfam" id="PF04967"/>
    </source>
</evidence>
<feature type="domain" description="HTH bat-type" evidence="3">
    <location>
        <begin position="4"/>
        <end position="29"/>
    </location>
</feature>
<sequence>MEAYEFADRLGIPSSTFAYRLRRAESQLALAYADAGRSDTATDEDG</sequence>
<dbReference type="AlphaFoldDB" id="A0ABD5PHJ0"/>